<dbReference type="Pfam" id="PF00628">
    <property type="entry name" value="PHD"/>
    <property type="match status" value="1"/>
</dbReference>
<evidence type="ECO:0000256" key="1">
    <source>
        <dbReference type="ARBA" id="ARBA00004123"/>
    </source>
</evidence>
<feature type="region of interest" description="Disordered" evidence="7">
    <location>
        <begin position="37"/>
        <end position="96"/>
    </location>
</feature>
<dbReference type="AlphaFoldDB" id="A0AA88DRG3"/>
<dbReference type="Pfam" id="PF16135">
    <property type="entry name" value="TDBD"/>
    <property type="match status" value="2"/>
</dbReference>
<evidence type="ECO:0000256" key="7">
    <source>
        <dbReference type="SAM" id="MobiDB-lite"/>
    </source>
</evidence>
<name>A0AA88DRG3_FICCA</name>
<dbReference type="GO" id="GO:0045944">
    <property type="term" value="P:positive regulation of transcription by RNA polymerase II"/>
    <property type="evidence" value="ECO:0007669"/>
    <property type="project" value="TreeGrafter"/>
</dbReference>
<dbReference type="InterPro" id="IPR019786">
    <property type="entry name" value="Zinc_finger_PHD-type_CS"/>
</dbReference>
<organism evidence="9 10">
    <name type="scientific">Ficus carica</name>
    <name type="common">Common fig</name>
    <dbReference type="NCBI Taxonomy" id="3494"/>
    <lineage>
        <taxon>Eukaryota</taxon>
        <taxon>Viridiplantae</taxon>
        <taxon>Streptophyta</taxon>
        <taxon>Embryophyta</taxon>
        <taxon>Tracheophyta</taxon>
        <taxon>Spermatophyta</taxon>
        <taxon>Magnoliopsida</taxon>
        <taxon>eudicotyledons</taxon>
        <taxon>Gunneridae</taxon>
        <taxon>Pentapetalae</taxon>
        <taxon>rosids</taxon>
        <taxon>fabids</taxon>
        <taxon>Rosales</taxon>
        <taxon>Moraceae</taxon>
        <taxon>Ficeae</taxon>
        <taxon>Ficus</taxon>
    </lineage>
</organism>
<evidence type="ECO:0000256" key="2">
    <source>
        <dbReference type="ARBA" id="ARBA00022723"/>
    </source>
</evidence>
<dbReference type="SMART" id="SM00249">
    <property type="entry name" value="PHD"/>
    <property type="match status" value="2"/>
</dbReference>
<evidence type="ECO:0000313" key="9">
    <source>
        <dbReference type="EMBL" id="GMN59830.1"/>
    </source>
</evidence>
<feature type="domain" description="PHD-type" evidence="8">
    <location>
        <begin position="593"/>
        <end position="638"/>
    </location>
</feature>
<dbReference type="Proteomes" id="UP001187192">
    <property type="component" value="Unassembled WGS sequence"/>
</dbReference>
<evidence type="ECO:0000256" key="5">
    <source>
        <dbReference type="ARBA" id="ARBA00023242"/>
    </source>
</evidence>
<evidence type="ECO:0000313" key="10">
    <source>
        <dbReference type="Proteomes" id="UP001187192"/>
    </source>
</evidence>
<dbReference type="Pfam" id="PF23209">
    <property type="entry name" value="IDM1_C"/>
    <property type="match status" value="1"/>
</dbReference>
<dbReference type="GO" id="GO:0000977">
    <property type="term" value="F:RNA polymerase II transcription regulatory region sequence-specific DNA binding"/>
    <property type="evidence" value="ECO:0007669"/>
    <property type="project" value="TreeGrafter"/>
</dbReference>
<dbReference type="InterPro" id="IPR032308">
    <property type="entry name" value="TDBD"/>
</dbReference>
<keyword evidence="5" id="KW-0539">Nucleus</keyword>
<dbReference type="CDD" id="cd15539">
    <property type="entry name" value="PHD1_AIRE"/>
    <property type="match status" value="1"/>
</dbReference>
<dbReference type="PANTHER" id="PTHR47025:SF2">
    <property type="entry name" value="AUTOIMMUNE REGULATOR"/>
    <property type="match status" value="1"/>
</dbReference>
<gene>
    <name evidence="9" type="ORF">TIFTF001_028918</name>
</gene>
<dbReference type="SUPFAM" id="SSF55729">
    <property type="entry name" value="Acyl-CoA N-acyltransferases (Nat)"/>
    <property type="match status" value="1"/>
</dbReference>
<dbReference type="GO" id="GO:0042393">
    <property type="term" value="F:histone binding"/>
    <property type="evidence" value="ECO:0007669"/>
    <property type="project" value="TreeGrafter"/>
</dbReference>
<keyword evidence="4" id="KW-0862">Zinc</keyword>
<evidence type="ECO:0000256" key="4">
    <source>
        <dbReference type="ARBA" id="ARBA00022833"/>
    </source>
</evidence>
<dbReference type="PANTHER" id="PTHR47025">
    <property type="entry name" value="AUTOIMMUNE REGULATOR"/>
    <property type="match status" value="1"/>
</dbReference>
<dbReference type="InterPro" id="IPR019787">
    <property type="entry name" value="Znf_PHD-finger"/>
</dbReference>
<proteinExistence type="predicted"/>
<dbReference type="GO" id="GO:0003682">
    <property type="term" value="F:chromatin binding"/>
    <property type="evidence" value="ECO:0007669"/>
    <property type="project" value="TreeGrafter"/>
</dbReference>
<dbReference type="Gene3D" id="3.40.630.30">
    <property type="match status" value="1"/>
</dbReference>
<dbReference type="InterPro" id="IPR056511">
    <property type="entry name" value="IDM1_C"/>
</dbReference>
<dbReference type="InterPro" id="IPR001965">
    <property type="entry name" value="Znf_PHD"/>
</dbReference>
<keyword evidence="3 6" id="KW-0863">Zinc-finger</keyword>
<dbReference type="GO" id="GO:0005634">
    <property type="term" value="C:nucleus"/>
    <property type="evidence" value="ECO:0007669"/>
    <property type="project" value="UniProtKB-SubCell"/>
</dbReference>
<comment type="subcellular location">
    <subcellularLocation>
        <location evidence="1">Nucleus</location>
    </subcellularLocation>
</comment>
<evidence type="ECO:0000259" key="8">
    <source>
        <dbReference type="PROSITE" id="PS50016"/>
    </source>
</evidence>
<keyword evidence="2" id="KW-0479">Metal-binding</keyword>
<keyword evidence="10" id="KW-1185">Reference proteome</keyword>
<dbReference type="SUPFAM" id="SSF57903">
    <property type="entry name" value="FYVE/PHD zinc finger"/>
    <property type="match status" value="2"/>
</dbReference>
<accession>A0AA88DRG3</accession>
<dbReference type="Gene3D" id="3.30.40.10">
    <property type="entry name" value="Zinc/RING finger domain, C3HC4 (zinc finger)"/>
    <property type="match status" value="2"/>
</dbReference>
<dbReference type="InterPro" id="IPR011011">
    <property type="entry name" value="Znf_FYVE_PHD"/>
</dbReference>
<dbReference type="GO" id="GO:0008270">
    <property type="term" value="F:zinc ion binding"/>
    <property type="evidence" value="ECO:0007669"/>
    <property type="project" value="UniProtKB-KW"/>
</dbReference>
<feature type="compositionally biased region" description="Gly residues" evidence="7">
    <location>
        <begin position="48"/>
        <end position="58"/>
    </location>
</feature>
<reference evidence="9" key="1">
    <citation type="submission" date="2023-07" db="EMBL/GenBank/DDBJ databases">
        <title>draft genome sequence of fig (Ficus carica).</title>
        <authorList>
            <person name="Takahashi T."/>
            <person name="Nishimura K."/>
        </authorList>
    </citation>
    <scope>NUCLEOTIDE SEQUENCE</scope>
</reference>
<dbReference type="EMBL" id="BTGU01000091">
    <property type="protein sequence ID" value="GMN59830.1"/>
    <property type="molecule type" value="Genomic_DNA"/>
</dbReference>
<sequence>MAKGADTEEFVVLSQVRAGLKREFAFAMKVQNEISGSLGRTRSTRKVGVGGGGGGRLNGGRREKKLKISEAKNAGGNVVDEEEDEAKSDVVDGSGGDGLVVDDELGGGECELGSGGDGVVVSGEEEGARMDGENPLLLGYKAVDDYLMCGNEPMEEEKEKVESRMWSIDDPLVDEATFEKEQAAGTDPAKARVGEKPLKTFTRTVFRRKTESEILKKLEPSGKELASVHNALENQGENMDPTEPSLEDLNKARDAMPKKMLRRLTRSGKNAAVEDDEEDRDINIRGRMVTLPAKVFKKFSHARKKFPTKLKDLLETGILEGQHVKYMKGPKARAAKDYMGLEGVIEGTGIVCHCDSCKGKEVVSPTVFELHAGSSNKRPPEYTYLENGSTLRDVIKACQNSPLISLEEAVQSVIGCSLIGKCTICFYCKGSMPEAANRKAILLCNSCVELKESQPNMVGIANNCDEPPKPVFTPKFADSLLKGNSSQSKSQGRITKKDGRLHKLVFEEDVLPDGTEVAYYSRGKKYLVGYKMGSGIICSCCNSEVSPSQFESHAGWATRRKPYLHIYTSNGVSLHELSLSVSRDRKFSTHENDDLCFVCRDGGDLLCCDGCPRAFHGWCINLPSAPTGSWFCKLCQNLSLKEKHVEHKTNALAAGRVLGIDSIEQITNRCIRIMNTGEIEFGGCALCGGHDFSKSGFGPQTVLFCDQCEKEFHVGCLKDHGLQDLKELPQGMWFCCEECDRINATLEKLVVSGEKELPDTLLNVLTKKNHFEAQPEIKWRVLNGKMASSEDTELLLSTAVTIFQDQFAPIIDAATRRDLIPEMIYGNSIMGQDFSQMYCAILTVDQCLVSAGIFRIYGSEVAELPLVATHSIYQGQGYFQALFSCFERFLCSLNVRNLVLPAANEAESIWINKFGFSRLTQDVLNHFRKQYPMMFFQGTSMLWKSIPSAESLRDKMV</sequence>
<dbReference type="PROSITE" id="PS01359">
    <property type="entry name" value="ZF_PHD_1"/>
    <property type="match status" value="1"/>
</dbReference>
<evidence type="ECO:0000256" key="6">
    <source>
        <dbReference type="PROSITE-ProRule" id="PRU00146"/>
    </source>
</evidence>
<dbReference type="InterPro" id="IPR013083">
    <property type="entry name" value="Znf_RING/FYVE/PHD"/>
</dbReference>
<dbReference type="InterPro" id="IPR016181">
    <property type="entry name" value="Acyl_CoA_acyltransferase"/>
</dbReference>
<dbReference type="PROSITE" id="PS50016">
    <property type="entry name" value="ZF_PHD_2"/>
    <property type="match status" value="1"/>
</dbReference>
<evidence type="ECO:0000256" key="3">
    <source>
        <dbReference type="ARBA" id="ARBA00022771"/>
    </source>
</evidence>
<protein>
    <recommendedName>
        <fullName evidence="8">PHD-type domain-containing protein</fullName>
    </recommendedName>
</protein>
<comment type="caution">
    <text evidence="9">The sequence shown here is derived from an EMBL/GenBank/DDBJ whole genome shotgun (WGS) entry which is preliminary data.</text>
</comment>